<reference evidence="1 2" key="1">
    <citation type="submission" date="2020-03" db="EMBL/GenBank/DDBJ databases">
        <title>Draft genome sequence of environmentally isolated cultures.</title>
        <authorList>
            <person name="Wilson H.S."/>
            <person name="De Leon M.E."/>
        </authorList>
    </citation>
    <scope>NUCLEOTIDE SEQUENCE [LARGE SCALE GENOMIC DNA]</scope>
    <source>
        <strain evidence="1 2">HSC-31F16</strain>
    </source>
</reference>
<dbReference type="InterPro" id="IPR043991">
    <property type="entry name" value="Gp3-like"/>
</dbReference>
<name>A0ABX0L125_9NEIS</name>
<keyword evidence="2" id="KW-1185">Reference proteome</keyword>
<sequence length="323" mass="35707">MLKNLAYTLPTVGRVVIGELVQEDGKRHRPQKNNHFSVTSQVKKNGAWVPHPVESKLASDKSKLRSIPIKVVFNEPNLSIRDSYAAFDNEGRQVCAGDGAIAKRLNEDGQFIEEHCPGSQYCSYGKRLHCKTLGRFVFEIALHDKPMELFILRSSGFNTIRALRSRLVAYRALFGSLVGLPLNLVMRAKSSKGSHQSTFYYLDIELQKDLVSSAKAVQEYRTHMADAGLNQDAFEEACVSLLEGNPVEELSEDSLELEELGLGQNGFVDPPLGGSGLDMPSMSEMELPPQTRGPGWLDDTEALQAAARADHHQARPLSEAVML</sequence>
<comment type="caution">
    <text evidence="1">The sequence shown here is derived from an EMBL/GenBank/DDBJ whole genome shotgun (WGS) entry which is preliminary data.</text>
</comment>
<proteinExistence type="predicted"/>
<dbReference type="Pfam" id="PF18897">
    <property type="entry name" value="Gp3-like"/>
    <property type="match status" value="1"/>
</dbReference>
<accession>A0ABX0L125</accession>
<dbReference type="EMBL" id="JAAOMA010000004">
    <property type="protein sequence ID" value="NHR04505.1"/>
    <property type="molecule type" value="Genomic_DNA"/>
</dbReference>
<dbReference type="Proteomes" id="UP001515641">
    <property type="component" value="Unassembled WGS sequence"/>
</dbReference>
<dbReference type="RefSeq" id="WP_166451015.1">
    <property type="nucleotide sequence ID" value="NZ_JAAOMA010000004.1"/>
</dbReference>
<organism evidence="1 2">
    <name type="scientific">Chromobacterium fluminis</name>
    <dbReference type="NCBI Taxonomy" id="3044269"/>
    <lineage>
        <taxon>Bacteria</taxon>
        <taxon>Pseudomonadati</taxon>
        <taxon>Pseudomonadota</taxon>
        <taxon>Betaproteobacteria</taxon>
        <taxon>Neisseriales</taxon>
        <taxon>Chromobacteriaceae</taxon>
        <taxon>Chromobacterium</taxon>
    </lineage>
</organism>
<gene>
    <name evidence="1" type="ORF">HA052_04780</name>
</gene>
<evidence type="ECO:0000313" key="1">
    <source>
        <dbReference type="EMBL" id="NHR04505.1"/>
    </source>
</evidence>
<protein>
    <submittedName>
        <fullName evidence="1">Uncharacterized protein</fullName>
    </submittedName>
</protein>
<evidence type="ECO:0000313" key="2">
    <source>
        <dbReference type="Proteomes" id="UP001515641"/>
    </source>
</evidence>